<dbReference type="InterPro" id="IPR052030">
    <property type="entry name" value="Peptidase_M20/M20A_hydrolases"/>
</dbReference>
<dbReference type="InterPro" id="IPR017144">
    <property type="entry name" value="Xaa-Arg_dipeptidase"/>
</dbReference>
<dbReference type="FunFam" id="3.30.70.360:FF:000004">
    <property type="entry name" value="Peptidase M20 domain-containing protein 2"/>
    <property type="match status" value="1"/>
</dbReference>
<feature type="domain" description="Peptidase M20 dimerisation" evidence="1">
    <location>
        <begin position="178"/>
        <end position="266"/>
    </location>
</feature>
<dbReference type="Gene3D" id="3.30.70.360">
    <property type="match status" value="1"/>
</dbReference>
<keyword evidence="3" id="KW-1185">Reference proteome</keyword>
<evidence type="ECO:0000259" key="1">
    <source>
        <dbReference type="Pfam" id="PF07687"/>
    </source>
</evidence>
<dbReference type="EnsemblMetazoa" id="XM_022816922">
    <property type="protein sequence ID" value="XP_022672657"/>
    <property type="gene ID" value="LOC111255209"/>
</dbReference>
<dbReference type="InterPro" id="IPR011650">
    <property type="entry name" value="Peptidase_M20_dimer"/>
</dbReference>
<evidence type="ECO:0000313" key="2">
    <source>
        <dbReference type="EnsemblMetazoa" id="XP_022672657"/>
    </source>
</evidence>
<dbReference type="Pfam" id="PF07687">
    <property type="entry name" value="M20_dimer"/>
    <property type="match status" value="1"/>
</dbReference>
<dbReference type="InterPro" id="IPR002933">
    <property type="entry name" value="Peptidase_M20"/>
</dbReference>
<dbReference type="AlphaFoldDB" id="A0A7M7MJU2"/>
<dbReference type="SUPFAM" id="SSF53187">
    <property type="entry name" value="Zn-dependent exopeptidases"/>
    <property type="match status" value="1"/>
</dbReference>
<dbReference type="PANTHER" id="PTHR30575">
    <property type="entry name" value="PEPTIDASE M20"/>
    <property type="match status" value="1"/>
</dbReference>
<dbReference type="PANTHER" id="PTHR30575:SF0">
    <property type="entry name" value="XAA-ARG DIPEPTIDASE"/>
    <property type="match status" value="1"/>
</dbReference>
<evidence type="ECO:0000313" key="3">
    <source>
        <dbReference type="Proteomes" id="UP000594260"/>
    </source>
</evidence>
<dbReference type="PIRSF" id="PIRSF037226">
    <property type="entry name" value="Amidohydrolase_ACY1L2_prd"/>
    <property type="match status" value="1"/>
</dbReference>
<proteinExistence type="predicted"/>
<dbReference type="OrthoDB" id="6119954at2759"/>
<dbReference type="Proteomes" id="UP000594260">
    <property type="component" value="Unplaced"/>
</dbReference>
<dbReference type="GeneID" id="111255209"/>
<dbReference type="NCBIfam" id="TIGR01891">
    <property type="entry name" value="amidohydrolases"/>
    <property type="match status" value="1"/>
</dbReference>
<organism evidence="2 3">
    <name type="scientific">Varroa destructor</name>
    <name type="common">Honeybee mite</name>
    <dbReference type="NCBI Taxonomy" id="109461"/>
    <lineage>
        <taxon>Eukaryota</taxon>
        <taxon>Metazoa</taxon>
        <taxon>Ecdysozoa</taxon>
        <taxon>Arthropoda</taxon>
        <taxon>Chelicerata</taxon>
        <taxon>Arachnida</taxon>
        <taxon>Acari</taxon>
        <taxon>Parasitiformes</taxon>
        <taxon>Mesostigmata</taxon>
        <taxon>Gamasina</taxon>
        <taxon>Dermanyssoidea</taxon>
        <taxon>Varroidae</taxon>
        <taxon>Varroa</taxon>
    </lineage>
</organism>
<dbReference type="InParanoid" id="A0A7M7MJU2"/>
<protein>
    <recommendedName>
        <fullName evidence="1">Peptidase M20 dimerisation domain-containing protein</fullName>
    </recommendedName>
</protein>
<dbReference type="RefSeq" id="XP_022672657.1">
    <property type="nucleotide sequence ID" value="XM_022816922.1"/>
</dbReference>
<dbReference type="KEGG" id="vde:111255209"/>
<reference evidence="2" key="1">
    <citation type="submission" date="2021-01" db="UniProtKB">
        <authorList>
            <consortium name="EnsemblMetazoa"/>
        </authorList>
    </citation>
    <scope>IDENTIFICATION</scope>
</reference>
<name>A0A7M7MJU2_VARDE</name>
<dbReference type="SUPFAM" id="SSF55031">
    <property type="entry name" value="Bacterial exopeptidase dimerisation domain"/>
    <property type="match status" value="1"/>
</dbReference>
<dbReference type="CDD" id="cd05672">
    <property type="entry name" value="M20_ACY1L2-like"/>
    <property type="match status" value="1"/>
</dbReference>
<dbReference type="InterPro" id="IPR036264">
    <property type="entry name" value="Bact_exopeptidase_dim_dom"/>
</dbReference>
<dbReference type="InterPro" id="IPR017439">
    <property type="entry name" value="Amidohydrolase"/>
</dbReference>
<dbReference type="Gene3D" id="3.40.630.10">
    <property type="entry name" value="Zn peptidases"/>
    <property type="match status" value="1"/>
</dbReference>
<dbReference type="GO" id="GO:0016805">
    <property type="term" value="F:dipeptidase activity"/>
    <property type="evidence" value="ECO:0007669"/>
    <property type="project" value="InterPro"/>
</dbReference>
<dbReference type="Pfam" id="PF01546">
    <property type="entry name" value="Peptidase_M20"/>
    <property type="match status" value="1"/>
</dbReference>
<sequence length="347" mass="37317">MAANYASIDMIFTEKAADFRAVSTFIHTHPELAFEEHKCHDFLVEKLRKNGFNVIAHYLKCDTAFRATYEGTPGGPTICVMCEYDALPDVGHACGHNLIAEAGYAAGIGIKAFLENNPDVKGKVVVLGTPAEESNGGKQKLIDGGAFKDIDVAMMVHPSNTANEATPLFIGVNVLLAEFYGKAAHAAGYPWDGRNALDGAVSCYNALSMLRQHLKPNCKVHVTIKSGGTAANIVPDYASLIIMYRAPSIAELEELAARVDDCVKAGALVSATKSKVSPLHCTYLPLQSNETLAQLYKQHCEMDGMKFDGAEKLGTFVASSDVGNVSWIVPTIQPIFRIDAKGPNHSV</sequence>
<accession>A0A7M7MJU2</accession>
<dbReference type="OMA" id="MRAMGHH"/>